<evidence type="ECO:0000259" key="4">
    <source>
        <dbReference type="Pfam" id="PF21046"/>
    </source>
</evidence>
<dbReference type="Pfam" id="PF21048">
    <property type="entry name" value="Rad26-like_N"/>
    <property type="match status" value="1"/>
</dbReference>
<feature type="region of interest" description="Disordered" evidence="2">
    <location>
        <begin position="1"/>
        <end position="50"/>
    </location>
</feature>
<evidence type="ECO:0000256" key="1">
    <source>
        <dbReference type="SAM" id="Coils"/>
    </source>
</evidence>
<keyword evidence="1" id="KW-0175">Coiled coil</keyword>
<feature type="domain" description="Rad26-like C-terminal" evidence="4">
    <location>
        <begin position="739"/>
        <end position="802"/>
    </location>
</feature>
<organism evidence="6 7">
    <name type="scientific">Cyphellophora attinorum</name>
    <dbReference type="NCBI Taxonomy" id="1664694"/>
    <lineage>
        <taxon>Eukaryota</taxon>
        <taxon>Fungi</taxon>
        <taxon>Dikarya</taxon>
        <taxon>Ascomycota</taxon>
        <taxon>Pezizomycotina</taxon>
        <taxon>Eurotiomycetes</taxon>
        <taxon>Chaetothyriomycetidae</taxon>
        <taxon>Chaetothyriales</taxon>
        <taxon>Cyphellophoraceae</taxon>
        <taxon>Cyphellophora</taxon>
    </lineage>
</organism>
<sequence>MNGMDDNEDEHNFSDDDDFGNLEDDALQKLEHNAILSTQRAAASQRPASLKTVPLPQSRNFANVQPHLQHAIIDPFDHDDDFELVEPDQVPTPVEYIERPTYNHSRPPGETTQREQARLQKYGNSTSYSRNYGPPPQQRGYQRNAPQQTTTTNMYNASRTTSATYSAANDVSRTMSTTFVAANDMGPVQADLASSKIEELMKERDALMAQLQEAKDQVMTKVGEISIIRENKDKETKVYDRQLAAMKKSMQEESARQRTAIESLTSKHNSLITEYNMTKDDLKEETRRIKTLESRLKDKSANKQDGAVLTPKKQRPANSLRDGFDDDEVMVMSPSKSAPRRSKPNTPTVPGKKKRKVDASPVKPLVLWQPDDTPQHHGQDFPQIVSGYTVPIIQKDKQTARDLKLIQKVINYQPRSKSGKLIEVLIAFKLPSRPNQSFSSIVLDAVARLHGPGLATDLLQIFIDLWAQSIAEKYYDCVGLLIEVVDYIADLRASVVGKSVIASLLPVLQDSASINGSARFKHSPVYRANFGQFRQTPASALNPLVDTTVCLELLYKVAGLCLDSEELIDHFWRLMSTEFVLMMLNIWQPIPDITLMLHLLATSIFHTTFGNICSDTSTQSTMENHIVARVSSLLWETPKVDEGLPSPSRSDLCRFRLEALALLSSLACEPALLTEDGQHHHGSILLASHPSAIARLVRVLYDSVAGLYLMTPSSPLYAQIINHGVQLLYHIMTQHGEEIDLQQKLAAVNGGVHKHRVVLTRLAFSEGWFIDSDVTDETCAMATAMLEDSVTPDEAEMMIQAFPGFNGRRRERVTQQQSGNDDSMVGVE</sequence>
<proteinExistence type="predicted"/>
<feature type="compositionally biased region" description="Acidic residues" evidence="2">
    <location>
        <begin position="1"/>
        <end position="25"/>
    </location>
</feature>
<dbReference type="OrthoDB" id="5245063at2759"/>
<dbReference type="Proteomes" id="UP000038010">
    <property type="component" value="Unassembled WGS sequence"/>
</dbReference>
<accession>A0A0N1HAH5</accession>
<dbReference type="RefSeq" id="XP_018000816.1">
    <property type="nucleotide sequence ID" value="XM_018139308.1"/>
</dbReference>
<evidence type="ECO:0000259" key="5">
    <source>
        <dbReference type="Pfam" id="PF21048"/>
    </source>
</evidence>
<dbReference type="InterPro" id="IPR022093">
    <property type="entry name" value="Rad26-like_helical"/>
</dbReference>
<dbReference type="GeneID" id="28731188"/>
<dbReference type="AlphaFoldDB" id="A0A0N1HAH5"/>
<feature type="domain" description="Rad26-like helical repeats" evidence="3">
    <location>
        <begin position="507"/>
        <end position="732"/>
    </location>
</feature>
<feature type="coiled-coil region" evidence="1">
    <location>
        <begin position="190"/>
        <end position="217"/>
    </location>
</feature>
<keyword evidence="7" id="KW-1185">Reference proteome</keyword>
<evidence type="ECO:0000313" key="6">
    <source>
        <dbReference type="EMBL" id="KPI40853.1"/>
    </source>
</evidence>
<dbReference type="STRING" id="1664694.A0A0N1HAH5"/>
<evidence type="ECO:0000256" key="2">
    <source>
        <dbReference type="SAM" id="MobiDB-lite"/>
    </source>
</evidence>
<feature type="domain" description="Rad26-like N-terminal" evidence="5">
    <location>
        <begin position="406"/>
        <end position="450"/>
    </location>
</feature>
<dbReference type="InterPro" id="IPR048380">
    <property type="entry name" value="Rad26-like_N"/>
</dbReference>
<evidence type="ECO:0008006" key="8">
    <source>
        <dbReference type="Google" id="ProtNLM"/>
    </source>
</evidence>
<feature type="region of interest" description="Disordered" evidence="2">
    <location>
        <begin position="809"/>
        <end position="828"/>
    </location>
</feature>
<gene>
    <name evidence="6" type="ORF">AB675_10529</name>
</gene>
<reference evidence="6 7" key="1">
    <citation type="submission" date="2015-06" db="EMBL/GenBank/DDBJ databases">
        <title>Draft genome of the ant-associated black yeast Phialophora attae CBS 131958.</title>
        <authorList>
            <person name="Moreno L.F."/>
            <person name="Stielow B.J."/>
            <person name="de Hoog S."/>
            <person name="Vicente V.A."/>
            <person name="Weiss V.A."/>
            <person name="de Vries M."/>
            <person name="Cruz L.M."/>
            <person name="Souza E.M."/>
        </authorList>
    </citation>
    <scope>NUCLEOTIDE SEQUENCE [LARGE SCALE GENOMIC DNA]</scope>
    <source>
        <strain evidence="6 7">CBS 131958</strain>
    </source>
</reference>
<dbReference type="Pfam" id="PF12331">
    <property type="entry name" value="Rad26-like_helical_rpts"/>
    <property type="match status" value="1"/>
</dbReference>
<dbReference type="Pfam" id="PF21046">
    <property type="entry name" value="Rad26-like_C"/>
    <property type="match status" value="1"/>
</dbReference>
<evidence type="ECO:0000313" key="7">
    <source>
        <dbReference type="Proteomes" id="UP000038010"/>
    </source>
</evidence>
<name>A0A0N1HAH5_9EURO</name>
<feature type="region of interest" description="Disordered" evidence="2">
    <location>
        <begin position="92"/>
        <end position="146"/>
    </location>
</feature>
<feature type="compositionally biased region" description="Basic and acidic residues" evidence="2">
    <location>
        <begin position="292"/>
        <end position="302"/>
    </location>
</feature>
<evidence type="ECO:0000259" key="3">
    <source>
        <dbReference type="Pfam" id="PF12331"/>
    </source>
</evidence>
<dbReference type="EMBL" id="LFJN01000011">
    <property type="protein sequence ID" value="KPI40853.1"/>
    <property type="molecule type" value="Genomic_DNA"/>
</dbReference>
<feature type="region of interest" description="Disordered" evidence="2">
    <location>
        <begin position="292"/>
        <end position="359"/>
    </location>
</feature>
<protein>
    <recommendedName>
        <fullName evidence="8">DNA repair protein Rad26</fullName>
    </recommendedName>
</protein>
<dbReference type="VEuPathDB" id="FungiDB:AB675_10529"/>
<dbReference type="InterPro" id="IPR048379">
    <property type="entry name" value="Rad26-like_C"/>
</dbReference>
<comment type="caution">
    <text evidence="6">The sequence shown here is derived from an EMBL/GenBank/DDBJ whole genome shotgun (WGS) entry which is preliminary data.</text>
</comment>